<gene>
    <name evidence="2" type="ORF">ACFPIE_03970</name>
</gene>
<protein>
    <submittedName>
        <fullName evidence="2">Uncharacterized protein</fullName>
    </submittedName>
</protein>
<sequence length="41" mass="4379">MKNRRGDGTPRMAFGCMAVGILALVVAGAFAVIFLWDVNLP</sequence>
<keyword evidence="1" id="KW-1133">Transmembrane helix</keyword>
<comment type="caution">
    <text evidence="2">The sequence shown here is derived from an EMBL/GenBank/DDBJ whole genome shotgun (WGS) entry which is preliminary data.</text>
</comment>
<reference evidence="3" key="1">
    <citation type="journal article" date="2019" name="Int. J. Syst. Evol. Microbiol.">
        <title>The Global Catalogue of Microorganisms (GCM) 10K type strain sequencing project: providing services to taxonomists for standard genome sequencing and annotation.</title>
        <authorList>
            <consortium name="The Broad Institute Genomics Platform"/>
            <consortium name="The Broad Institute Genome Sequencing Center for Infectious Disease"/>
            <person name="Wu L."/>
            <person name="Ma J."/>
        </authorList>
    </citation>
    <scope>NUCLEOTIDE SEQUENCE [LARGE SCALE GENOMIC DNA]</scope>
    <source>
        <strain evidence="3">JCM 12125</strain>
    </source>
</reference>
<evidence type="ECO:0000256" key="1">
    <source>
        <dbReference type="SAM" id="Phobius"/>
    </source>
</evidence>
<proteinExistence type="predicted"/>
<feature type="transmembrane region" description="Helical" evidence="1">
    <location>
        <begin position="12"/>
        <end position="36"/>
    </location>
</feature>
<accession>A0ABW0FS32</accession>
<dbReference type="RefSeq" id="WP_374037233.1">
    <property type="nucleotide sequence ID" value="NZ_CP169082.1"/>
</dbReference>
<keyword evidence="3" id="KW-1185">Reference proteome</keyword>
<keyword evidence="1" id="KW-0472">Membrane</keyword>
<organism evidence="2 3">
    <name type="scientific">Brevundimonas staleyi</name>
    <dbReference type="NCBI Taxonomy" id="74326"/>
    <lineage>
        <taxon>Bacteria</taxon>
        <taxon>Pseudomonadati</taxon>
        <taxon>Pseudomonadota</taxon>
        <taxon>Alphaproteobacteria</taxon>
        <taxon>Caulobacterales</taxon>
        <taxon>Caulobacteraceae</taxon>
        <taxon>Brevundimonas</taxon>
    </lineage>
</organism>
<evidence type="ECO:0000313" key="2">
    <source>
        <dbReference type="EMBL" id="MFC5343058.1"/>
    </source>
</evidence>
<name>A0ABW0FS32_9CAUL</name>
<evidence type="ECO:0000313" key="3">
    <source>
        <dbReference type="Proteomes" id="UP001596152"/>
    </source>
</evidence>
<keyword evidence="1" id="KW-0812">Transmembrane</keyword>
<dbReference type="EMBL" id="JBHSLF010000008">
    <property type="protein sequence ID" value="MFC5343058.1"/>
    <property type="molecule type" value="Genomic_DNA"/>
</dbReference>
<dbReference type="Proteomes" id="UP001596152">
    <property type="component" value="Unassembled WGS sequence"/>
</dbReference>